<accession>A0A9D4M188</accession>
<evidence type="ECO:0000313" key="3">
    <source>
        <dbReference type="Proteomes" id="UP000828390"/>
    </source>
</evidence>
<sequence length="53" mass="5763">MRPLPPTPRLGRRGTFINDRGRVALISNSLCPLRAQKGALCLVLVVFGPVSFT</sequence>
<evidence type="ECO:0000313" key="2">
    <source>
        <dbReference type="EMBL" id="KAH3867784.1"/>
    </source>
</evidence>
<organism evidence="2 3">
    <name type="scientific">Dreissena polymorpha</name>
    <name type="common">Zebra mussel</name>
    <name type="synonym">Mytilus polymorpha</name>
    <dbReference type="NCBI Taxonomy" id="45954"/>
    <lineage>
        <taxon>Eukaryota</taxon>
        <taxon>Metazoa</taxon>
        <taxon>Spiralia</taxon>
        <taxon>Lophotrochozoa</taxon>
        <taxon>Mollusca</taxon>
        <taxon>Bivalvia</taxon>
        <taxon>Autobranchia</taxon>
        <taxon>Heteroconchia</taxon>
        <taxon>Euheterodonta</taxon>
        <taxon>Imparidentia</taxon>
        <taxon>Neoheterodontei</taxon>
        <taxon>Myida</taxon>
        <taxon>Dreissenoidea</taxon>
        <taxon>Dreissenidae</taxon>
        <taxon>Dreissena</taxon>
    </lineage>
</organism>
<dbReference type="EMBL" id="JAIWYP010000002">
    <property type="protein sequence ID" value="KAH3867784.1"/>
    <property type="molecule type" value="Genomic_DNA"/>
</dbReference>
<dbReference type="Proteomes" id="UP000828390">
    <property type="component" value="Unassembled WGS sequence"/>
</dbReference>
<dbReference type="AlphaFoldDB" id="A0A9D4M188"/>
<evidence type="ECO:0000313" key="1">
    <source>
        <dbReference type="EMBL" id="KAH3867781.1"/>
    </source>
</evidence>
<comment type="caution">
    <text evidence="2">The sequence shown here is derived from an EMBL/GenBank/DDBJ whole genome shotgun (WGS) entry which is preliminary data.</text>
</comment>
<dbReference type="EMBL" id="JAIWYP010000002">
    <property type="protein sequence ID" value="KAH3867781.1"/>
    <property type="molecule type" value="Genomic_DNA"/>
</dbReference>
<reference evidence="2" key="1">
    <citation type="journal article" date="2019" name="bioRxiv">
        <title>The Genome of the Zebra Mussel, Dreissena polymorpha: A Resource for Invasive Species Research.</title>
        <authorList>
            <person name="McCartney M.A."/>
            <person name="Auch B."/>
            <person name="Kono T."/>
            <person name="Mallez S."/>
            <person name="Zhang Y."/>
            <person name="Obille A."/>
            <person name="Becker A."/>
            <person name="Abrahante J.E."/>
            <person name="Garbe J."/>
            <person name="Badalamenti J.P."/>
            <person name="Herman A."/>
            <person name="Mangelson H."/>
            <person name="Liachko I."/>
            <person name="Sullivan S."/>
            <person name="Sone E.D."/>
            <person name="Koren S."/>
            <person name="Silverstein K.A.T."/>
            <person name="Beckman K.B."/>
            <person name="Gohl D.M."/>
        </authorList>
    </citation>
    <scope>NUCLEOTIDE SEQUENCE</scope>
    <source>
        <strain evidence="2">Duluth1</strain>
        <tissue evidence="2">Whole animal</tissue>
    </source>
</reference>
<reference evidence="2" key="2">
    <citation type="submission" date="2020-11" db="EMBL/GenBank/DDBJ databases">
        <authorList>
            <person name="McCartney M.A."/>
            <person name="Auch B."/>
            <person name="Kono T."/>
            <person name="Mallez S."/>
            <person name="Becker A."/>
            <person name="Gohl D.M."/>
            <person name="Silverstein K.A.T."/>
            <person name="Koren S."/>
            <person name="Bechman K.B."/>
            <person name="Herman A."/>
            <person name="Abrahante J.E."/>
            <person name="Garbe J."/>
        </authorList>
    </citation>
    <scope>NUCLEOTIDE SEQUENCE</scope>
    <source>
        <strain evidence="2">Duluth1</strain>
        <tissue evidence="2">Whole animal</tissue>
    </source>
</reference>
<proteinExistence type="predicted"/>
<protein>
    <submittedName>
        <fullName evidence="2">Uncharacterized protein</fullName>
    </submittedName>
</protein>
<gene>
    <name evidence="1" type="ORF">DPMN_030918</name>
    <name evidence="2" type="ORF">DPMN_030921</name>
</gene>
<keyword evidence="3" id="KW-1185">Reference proteome</keyword>
<name>A0A9D4M188_DREPO</name>